<dbReference type="SMART" id="SM00388">
    <property type="entry name" value="HisKA"/>
    <property type="match status" value="1"/>
</dbReference>
<evidence type="ECO:0000256" key="5">
    <source>
        <dbReference type="ARBA" id="ARBA00022448"/>
    </source>
</evidence>
<evidence type="ECO:0000256" key="11">
    <source>
        <dbReference type="ARBA" id="ARBA00022741"/>
    </source>
</evidence>
<keyword evidence="7" id="KW-0597">Phosphoprotein</keyword>
<dbReference type="Gene3D" id="3.30.565.10">
    <property type="entry name" value="Histidine kinase-like ATPase, C-terminal domain"/>
    <property type="match status" value="1"/>
</dbReference>
<evidence type="ECO:0000256" key="16">
    <source>
        <dbReference type="ARBA" id="ARBA00025207"/>
    </source>
</evidence>
<comment type="subcellular location">
    <subcellularLocation>
        <location evidence="2">Cell membrane</location>
    </subcellularLocation>
</comment>
<keyword evidence="12 19" id="KW-0418">Kinase</keyword>
<comment type="catalytic activity">
    <reaction evidence="1">
        <text>ATP + protein L-histidine = ADP + protein N-phospho-L-histidine.</text>
        <dbReference type="EC" id="2.7.13.3"/>
    </reaction>
</comment>
<evidence type="ECO:0000259" key="18">
    <source>
        <dbReference type="PROSITE" id="PS50109"/>
    </source>
</evidence>
<dbReference type="GO" id="GO:0004721">
    <property type="term" value="F:phosphoprotein phosphatase activity"/>
    <property type="evidence" value="ECO:0007669"/>
    <property type="project" value="InterPro"/>
</dbReference>
<dbReference type="EMBL" id="SMGJ01000001">
    <property type="protein sequence ID" value="TCK71456.1"/>
    <property type="molecule type" value="Genomic_DNA"/>
</dbReference>
<dbReference type="Gene3D" id="1.10.287.130">
    <property type="match status" value="1"/>
</dbReference>
<dbReference type="InterPro" id="IPR003661">
    <property type="entry name" value="HisK_dim/P_dom"/>
</dbReference>
<evidence type="ECO:0000313" key="19">
    <source>
        <dbReference type="EMBL" id="TCK71456.1"/>
    </source>
</evidence>
<dbReference type="GO" id="GO:0005886">
    <property type="term" value="C:plasma membrane"/>
    <property type="evidence" value="ECO:0007669"/>
    <property type="project" value="UniProtKB-SubCell"/>
</dbReference>
<keyword evidence="13" id="KW-0067">ATP-binding</keyword>
<dbReference type="InterPro" id="IPR004358">
    <property type="entry name" value="Sig_transdc_His_kin-like_C"/>
</dbReference>
<evidence type="ECO:0000256" key="13">
    <source>
        <dbReference type="ARBA" id="ARBA00022840"/>
    </source>
</evidence>
<organism evidence="19 20">
    <name type="scientific">Lonepinella koalarum</name>
    <dbReference type="NCBI Taxonomy" id="53417"/>
    <lineage>
        <taxon>Bacteria</taxon>
        <taxon>Pseudomonadati</taxon>
        <taxon>Pseudomonadota</taxon>
        <taxon>Gammaproteobacteria</taxon>
        <taxon>Pasteurellales</taxon>
        <taxon>Pasteurellaceae</taxon>
        <taxon>Lonepinella</taxon>
    </lineage>
</organism>
<dbReference type="SUPFAM" id="SSF55874">
    <property type="entry name" value="ATPase domain of HSP90 chaperone/DNA topoisomerase II/histidine kinase"/>
    <property type="match status" value="1"/>
</dbReference>
<dbReference type="PRINTS" id="PR00344">
    <property type="entry name" value="BCTRLSENSOR"/>
</dbReference>
<dbReference type="Proteomes" id="UP000295496">
    <property type="component" value="Unassembled WGS sequence"/>
</dbReference>
<dbReference type="Pfam" id="PF02518">
    <property type="entry name" value="HATPase_c"/>
    <property type="match status" value="1"/>
</dbReference>
<dbReference type="CDD" id="cd00130">
    <property type="entry name" value="PAS"/>
    <property type="match status" value="1"/>
</dbReference>
<dbReference type="InterPro" id="IPR000014">
    <property type="entry name" value="PAS"/>
</dbReference>
<evidence type="ECO:0000256" key="17">
    <source>
        <dbReference type="SAM" id="Phobius"/>
    </source>
</evidence>
<feature type="transmembrane region" description="Helical" evidence="17">
    <location>
        <begin position="32"/>
        <end position="49"/>
    </location>
</feature>
<evidence type="ECO:0000256" key="1">
    <source>
        <dbReference type="ARBA" id="ARBA00000085"/>
    </source>
</evidence>
<dbReference type="GO" id="GO:0006817">
    <property type="term" value="P:phosphate ion transport"/>
    <property type="evidence" value="ECO:0007669"/>
    <property type="project" value="UniProtKB-KW"/>
</dbReference>
<keyword evidence="14 17" id="KW-1133">Transmembrane helix</keyword>
<dbReference type="FunFam" id="3.30.565.10:FF:000006">
    <property type="entry name" value="Sensor histidine kinase WalK"/>
    <property type="match status" value="1"/>
</dbReference>
<gene>
    <name evidence="19" type="ORF">EV692_0528</name>
</gene>
<keyword evidence="17" id="KW-0472">Membrane</keyword>
<dbReference type="PANTHER" id="PTHR45453:SF1">
    <property type="entry name" value="PHOSPHATE REGULON SENSOR PROTEIN PHOR"/>
    <property type="match status" value="1"/>
</dbReference>
<comment type="caution">
    <text evidence="19">The sequence shown here is derived from an EMBL/GenBank/DDBJ whole genome shotgun (WGS) entry which is preliminary data.</text>
</comment>
<keyword evidence="5" id="KW-0813">Transport</keyword>
<dbReference type="NCBIfam" id="TIGR02966">
    <property type="entry name" value="phoR_proteo"/>
    <property type="match status" value="1"/>
</dbReference>
<evidence type="ECO:0000256" key="3">
    <source>
        <dbReference type="ARBA" id="ARBA00012438"/>
    </source>
</evidence>
<evidence type="ECO:0000256" key="9">
    <source>
        <dbReference type="ARBA" id="ARBA00022679"/>
    </source>
</evidence>
<evidence type="ECO:0000256" key="6">
    <source>
        <dbReference type="ARBA" id="ARBA00022475"/>
    </source>
</evidence>
<dbReference type="CDD" id="cd00082">
    <property type="entry name" value="HisKA"/>
    <property type="match status" value="1"/>
</dbReference>
<dbReference type="GO" id="GO:0005524">
    <property type="term" value="F:ATP binding"/>
    <property type="evidence" value="ECO:0007669"/>
    <property type="project" value="UniProtKB-KW"/>
</dbReference>
<evidence type="ECO:0000256" key="4">
    <source>
        <dbReference type="ARBA" id="ARBA00019665"/>
    </source>
</evidence>
<dbReference type="EC" id="2.7.13.3" evidence="3"/>
<dbReference type="InterPro" id="IPR050351">
    <property type="entry name" value="BphY/WalK/GraS-like"/>
</dbReference>
<dbReference type="InterPro" id="IPR036890">
    <property type="entry name" value="HATPase_C_sf"/>
</dbReference>
<dbReference type="GO" id="GO:0016036">
    <property type="term" value="P:cellular response to phosphate starvation"/>
    <property type="evidence" value="ECO:0007669"/>
    <property type="project" value="TreeGrafter"/>
</dbReference>
<keyword evidence="9" id="KW-0808">Transferase</keyword>
<dbReference type="InterPro" id="IPR036097">
    <property type="entry name" value="HisK_dim/P_sf"/>
</dbReference>
<accession>A0A4R1L0P7</accession>
<dbReference type="InterPro" id="IPR021766">
    <property type="entry name" value="PhoR_N"/>
</dbReference>
<dbReference type="AlphaFoldDB" id="A0A4R1L0P7"/>
<keyword evidence="6" id="KW-1003">Cell membrane</keyword>
<dbReference type="GO" id="GO:0000155">
    <property type="term" value="F:phosphorelay sensor kinase activity"/>
    <property type="evidence" value="ECO:0007669"/>
    <property type="project" value="InterPro"/>
</dbReference>
<evidence type="ECO:0000256" key="10">
    <source>
        <dbReference type="ARBA" id="ARBA00022692"/>
    </source>
</evidence>
<dbReference type="InterPro" id="IPR003594">
    <property type="entry name" value="HATPase_dom"/>
</dbReference>
<evidence type="ECO:0000256" key="15">
    <source>
        <dbReference type="ARBA" id="ARBA00023012"/>
    </source>
</evidence>
<evidence type="ECO:0000256" key="8">
    <source>
        <dbReference type="ARBA" id="ARBA00022592"/>
    </source>
</evidence>
<evidence type="ECO:0000256" key="2">
    <source>
        <dbReference type="ARBA" id="ARBA00004236"/>
    </source>
</evidence>
<evidence type="ECO:0000256" key="12">
    <source>
        <dbReference type="ARBA" id="ARBA00022777"/>
    </source>
</evidence>
<evidence type="ECO:0000256" key="7">
    <source>
        <dbReference type="ARBA" id="ARBA00022553"/>
    </source>
</evidence>
<reference evidence="19 20" key="1">
    <citation type="submission" date="2019-03" db="EMBL/GenBank/DDBJ databases">
        <title>Genomic Encyclopedia of Type Strains, Phase IV (KMG-IV): sequencing the most valuable type-strain genomes for metagenomic binning, comparative biology and taxonomic classification.</title>
        <authorList>
            <person name="Goeker M."/>
        </authorList>
    </citation>
    <scope>NUCLEOTIDE SEQUENCE [LARGE SCALE GENOMIC DNA]</scope>
    <source>
        <strain evidence="19 20">DSM 10053</strain>
    </source>
</reference>
<keyword evidence="15" id="KW-0902">Two-component regulatory system</keyword>
<dbReference type="RefSeq" id="WP_132300244.1">
    <property type="nucleotide sequence ID" value="NZ_CP170642.1"/>
</dbReference>
<feature type="transmembrane region" description="Helical" evidence="17">
    <location>
        <begin position="7"/>
        <end position="26"/>
    </location>
</feature>
<keyword evidence="20" id="KW-1185">Reference proteome</keyword>
<name>A0A4R1L0P7_9PAST</name>
<protein>
    <recommendedName>
        <fullName evidence="4">Phosphate regulon sensor protein PhoR</fullName>
        <ecNumber evidence="3">2.7.13.3</ecNumber>
    </recommendedName>
</protein>
<evidence type="ECO:0000313" key="20">
    <source>
        <dbReference type="Proteomes" id="UP000295496"/>
    </source>
</evidence>
<feature type="domain" description="Histidine kinase" evidence="18">
    <location>
        <begin position="209"/>
        <end position="435"/>
    </location>
</feature>
<dbReference type="Pfam" id="PF11808">
    <property type="entry name" value="PhoR"/>
    <property type="match status" value="1"/>
</dbReference>
<keyword evidence="8" id="KW-0592">Phosphate transport</keyword>
<dbReference type="SMART" id="SM00387">
    <property type="entry name" value="HATPase_c"/>
    <property type="match status" value="1"/>
</dbReference>
<dbReference type="Pfam" id="PF00512">
    <property type="entry name" value="HisKA"/>
    <property type="match status" value="1"/>
</dbReference>
<dbReference type="InterPro" id="IPR014310">
    <property type="entry name" value="Sig_transdc_His_kinase_PhoR"/>
</dbReference>
<dbReference type="PROSITE" id="PS50109">
    <property type="entry name" value="HIS_KIN"/>
    <property type="match status" value="1"/>
</dbReference>
<proteinExistence type="predicted"/>
<dbReference type="InterPro" id="IPR005467">
    <property type="entry name" value="His_kinase_dom"/>
</dbReference>
<dbReference type="SUPFAM" id="SSF47384">
    <property type="entry name" value="Homodimeric domain of signal transducing histidine kinase"/>
    <property type="match status" value="1"/>
</dbReference>
<keyword evidence="11" id="KW-0547">Nucleotide-binding</keyword>
<sequence>MTKIKTSIKSLLFELILAASIAYLFSLFAQDFWTWLAIILVLLLIWHHYMEWRLLKTLQPKNETIKPLTQFETLSPTLTYYNNQARREKMKSLRLLSRLNRNVQFLSEAIMVCGEKGDILWSNQHAQQLFDFYWHKKVEKNIFTIIFYPEFKTYFQKQHYKRPLVILTNNQRYIEITVNLYSAKTYLILARDVTQFISLLSIRQTFLTNLNHELRTPLTVLQGYIELLEFENANELQQKALHAIKEQTQRMTKLLQQLSLLVKIETADNKQHHPVNMSAIILSLQKNTALLKTEQQRIEFNIEPDLYVLGEETQLQSAVANLIYNAIKHSGEHSHIQISWKMNQATNQTTNKTTANTPHAIFSVTDNGIGIAPQHLPHLTERFYRVGPARSHTTGGSGLGLAIVKHALQQHNTRLNIESQENKGSCFWFVLGVVEQNKTQSPA</sequence>
<comment type="function">
    <text evidence="16">Member of the two-component regulatory system PhoR/PhoB involved in the phosphate regulon genes expression. PhoR may function as a membrane-associated protein kinase that phosphorylates PhoB in response to environmental signals.</text>
</comment>
<evidence type="ECO:0000256" key="14">
    <source>
        <dbReference type="ARBA" id="ARBA00022989"/>
    </source>
</evidence>
<keyword evidence="10 17" id="KW-0812">Transmembrane</keyword>
<dbReference type="PANTHER" id="PTHR45453">
    <property type="entry name" value="PHOSPHATE REGULON SENSOR PROTEIN PHOR"/>
    <property type="match status" value="1"/>
</dbReference>